<reference evidence="1" key="1">
    <citation type="submission" date="2023-10" db="EMBL/GenBank/DDBJ databases">
        <authorList>
            <person name="Rodriguez Cubillos JULIANA M."/>
            <person name="De Vega J."/>
        </authorList>
    </citation>
    <scope>NUCLEOTIDE SEQUENCE</scope>
</reference>
<gene>
    <name evidence="1" type="ORF">MILVUS5_LOCUS32745</name>
</gene>
<keyword evidence="2" id="KW-1185">Reference proteome</keyword>
<dbReference type="Proteomes" id="UP001177021">
    <property type="component" value="Unassembled WGS sequence"/>
</dbReference>
<sequence length="229" mass="26779">MAPYESHSSHDHEHPTPTDFLKLNVNIHYLANSNHIGYESFNLPTIMFKKFFSQEGQDYLRKHLSKDPLLTLDVLEPLIIKFISLVQQAYNIDYYYDIIVDHDDELVETQPNVFHLCLNTKICEDDIGDDDELDMEFEEDIKVEEYGMVPASKDVTETMKTKFDLNVMKNREILFCSICMDEFDHIIGTSDIINMPCNHVFHQQCIVEWLQTSRTCPLCRYPMPTTLNS</sequence>
<name>A0ACB0LG27_TRIPR</name>
<protein>
    <submittedName>
        <fullName evidence="1">Uncharacterized protein</fullName>
    </submittedName>
</protein>
<proteinExistence type="predicted"/>
<evidence type="ECO:0000313" key="2">
    <source>
        <dbReference type="Proteomes" id="UP001177021"/>
    </source>
</evidence>
<comment type="caution">
    <text evidence="1">The sequence shown here is derived from an EMBL/GenBank/DDBJ whole genome shotgun (WGS) entry which is preliminary data.</text>
</comment>
<accession>A0ACB0LG27</accession>
<evidence type="ECO:0000313" key="1">
    <source>
        <dbReference type="EMBL" id="CAJ2668340.1"/>
    </source>
</evidence>
<dbReference type="EMBL" id="CASHSV030000513">
    <property type="protein sequence ID" value="CAJ2668340.1"/>
    <property type="molecule type" value="Genomic_DNA"/>
</dbReference>
<organism evidence="1 2">
    <name type="scientific">Trifolium pratense</name>
    <name type="common">Red clover</name>
    <dbReference type="NCBI Taxonomy" id="57577"/>
    <lineage>
        <taxon>Eukaryota</taxon>
        <taxon>Viridiplantae</taxon>
        <taxon>Streptophyta</taxon>
        <taxon>Embryophyta</taxon>
        <taxon>Tracheophyta</taxon>
        <taxon>Spermatophyta</taxon>
        <taxon>Magnoliopsida</taxon>
        <taxon>eudicotyledons</taxon>
        <taxon>Gunneridae</taxon>
        <taxon>Pentapetalae</taxon>
        <taxon>rosids</taxon>
        <taxon>fabids</taxon>
        <taxon>Fabales</taxon>
        <taxon>Fabaceae</taxon>
        <taxon>Papilionoideae</taxon>
        <taxon>50 kb inversion clade</taxon>
        <taxon>NPAAA clade</taxon>
        <taxon>Hologalegina</taxon>
        <taxon>IRL clade</taxon>
        <taxon>Trifolieae</taxon>
        <taxon>Trifolium</taxon>
    </lineage>
</organism>